<dbReference type="InterPro" id="IPR016181">
    <property type="entry name" value="Acyl_CoA_acyltransferase"/>
</dbReference>
<dbReference type="PROSITE" id="PS51186">
    <property type="entry name" value="GNAT"/>
    <property type="match status" value="1"/>
</dbReference>
<dbReference type="EMBL" id="LWQT01000043">
    <property type="protein sequence ID" value="OAN52768.1"/>
    <property type="molecule type" value="Genomic_DNA"/>
</dbReference>
<dbReference type="InterPro" id="IPR000182">
    <property type="entry name" value="GNAT_dom"/>
</dbReference>
<dbReference type="CDD" id="cd04301">
    <property type="entry name" value="NAT_SF"/>
    <property type="match status" value="1"/>
</dbReference>
<gene>
    <name evidence="4" type="ORF">A6A04_15840</name>
</gene>
<name>A0A178MUN3_9PROT</name>
<dbReference type="SUPFAM" id="SSF55729">
    <property type="entry name" value="Acyl-CoA N-acyltransferases (Nat)"/>
    <property type="match status" value="1"/>
</dbReference>
<reference evidence="4 5" key="1">
    <citation type="submission" date="2016-04" db="EMBL/GenBank/DDBJ databases">
        <title>Draft genome sequence of freshwater magnetotactic bacteria Magnetospirillum marisnigri SP-1 and Magnetospirillum moscoviense BB-1.</title>
        <authorList>
            <person name="Koziaeva V."/>
            <person name="Dziuba M.V."/>
            <person name="Ivanov T.M."/>
            <person name="Kuznetsov B."/>
            <person name="Grouzdev D.S."/>
        </authorList>
    </citation>
    <scope>NUCLEOTIDE SEQUENCE [LARGE SCALE GENOMIC DNA]</scope>
    <source>
        <strain evidence="4 5">SP-1</strain>
    </source>
</reference>
<evidence type="ECO:0000256" key="1">
    <source>
        <dbReference type="ARBA" id="ARBA00022679"/>
    </source>
</evidence>
<dbReference type="PANTHER" id="PTHR43877">
    <property type="entry name" value="AMINOALKYLPHOSPHONATE N-ACETYLTRANSFERASE-RELATED-RELATED"/>
    <property type="match status" value="1"/>
</dbReference>
<proteinExistence type="predicted"/>
<feature type="domain" description="N-acetyltransferase" evidence="3">
    <location>
        <begin position="89"/>
        <end position="235"/>
    </location>
</feature>
<keyword evidence="2" id="KW-0012">Acyltransferase</keyword>
<evidence type="ECO:0000259" key="3">
    <source>
        <dbReference type="PROSITE" id="PS51186"/>
    </source>
</evidence>
<keyword evidence="5" id="KW-1185">Reference proteome</keyword>
<dbReference type="InterPro" id="IPR050832">
    <property type="entry name" value="Bact_Acetyltransf"/>
</dbReference>
<protein>
    <recommendedName>
        <fullName evidence="3">N-acetyltransferase domain-containing protein</fullName>
    </recommendedName>
</protein>
<dbReference type="Gene3D" id="3.40.630.30">
    <property type="match status" value="1"/>
</dbReference>
<evidence type="ECO:0000256" key="2">
    <source>
        <dbReference type="ARBA" id="ARBA00023315"/>
    </source>
</evidence>
<accession>A0A178MUN3</accession>
<dbReference type="GO" id="GO:0016747">
    <property type="term" value="F:acyltransferase activity, transferring groups other than amino-acyl groups"/>
    <property type="evidence" value="ECO:0007669"/>
    <property type="project" value="InterPro"/>
</dbReference>
<evidence type="ECO:0000313" key="4">
    <source>
        <dbReference type="EMBL" id="OAN52768.1"/>
    </source>
</evidence>
<dbReference type="RefSeq" id="WP_068490853.1">
    <property type="nucleotide sequence ID" value="NZ_LWQT01000043.1"/>
</dbReference>
<keyword evidence="1" id="KW-0808">Transferase</keyword>
<comment type="caution">
    <text evidence="4">The sequence shown here is derived from an EMBL/GenBank/DDBJ whole genome shotgun (WGS) entry which is preliminary data.</text>
</comment>
<sequence length="235" mass="24473">MITITLQPFESAILGGAVHRLDLDGVPDASEIRAIAAHVRAAPGVALAWARIAEDDRAAAELLTQAGFVQVETLVTLVRPPAPAPKPAVAVGLASPADAGDCAAIGRAAFSFDRFHADTRLNPACADEIKARWVANGVAGRADAALVVRDSGQLAGFNLCMRREAEVVIDLIAVRPQSRGSGLGRALILGALAHYGAGETMVRVGTQAANTASLALYRSLGFVERQRAATFHLVP</sequence>
<dbReference type="AlphaFoldDB" id="A0A178MUN3"/>
<dbReference type="Pfam" id="PF00583">
    <property type="entry name" value="Acetyltransf_1"/>
    <property type="match status" value="1"/>
</dbReference>
<evidence type="ECO:0000313" key="5">
    <source>
        <dbReference type="Proteomes" id="UP000078428"/>
    </source>
</evidence>
<dbReference type="Proteomes" id="UP000078428">
    <property type="component" value="Unassembled WGS sequence"/>
</dbReference>
<dbReference type="OrthoDB" id="7359607at2"/>
<organism evidence="4 5">
    <name type="scientific">Paramagnetospirillum marisnigri</name>
    <dbReference type="NCBI Taxonomy" id="1285242"/>
    <lineage>
        <taxon>Bacteria</taxon>
        <taxon>Pseudomonadati</taxon>
        <taxon>Pseudomonadota</taxon>
        <taxon>Alphaproteobacteria</taxon>
        <taxon>Rhodospirillales</taxon>
        <taxon>Magnetospirillaceae</taxon>
        <taxon>Paramagnetospirillum</taxon>
    </lineage>
</organism>
<dbReference type="STRING" id="1285242.A6A04_15840"/>